<accession>A0A5Q0MGB6</accession>
<evidence type="ECO:0000313" key="2">
    <source>
        <dbReference type="Proteomes" id="UP000326780"/>
    </source>
</evidence>
<evidence type="ECO:0000313" key="1">
    <source>
        <dbReference type="EMBL" id="QFZ87472.1"/>
    </source>
</evidence>
<proteinExistence type="predicted"/>
<gene>
    <name evidence="1" type="primary">tnpB</name>
    <name evidence="1" type="ORF">GFK26_03680</name>
</gene>
<protein>
    <submittedName>
        <fullName evidence="1">IS66 family insertion sequence element accessory protein TnpB</fullName>
    </submittedName>
</protein>
<dbReference type="Pfam" id="PF05717">
    <property type="entry name" value="TnpB_IS66"/>
    <property type="match status" value="1"/>
</dbReference>
<dbReference type="AlphaFoldDB" id="A0A5Q0MGB6"/>
<reference evidence="1 2" key="1">
    <citation type="submission" date="2019-10" db="EMBL/GenBank/DDBJ databases">
        <title>Complete genome sequence of Variovorax paradoxus 5C-2.</title>
        <authorList>
            <person name="Gogoleva N.E."/>
            <person name="Balkin A.S."/>
        </authorList>
    </citation>
    <scope>NUCLEOTIDE SEQUENCE [LARGE SCALE GENOMIC DNA]</scope>
    <source>
        <strain evidence="1 2">5C-2</strain>
    </source>
</reference>
<dbReference type="PANTHER" id="PTHR36455:SF1">
    <property type="entry name" value="BLR8292 PROTEIN"/>
    <property type="match status" value="1"/>
</dbReference>
<name>A0A5Q0MGB6_VARPD</name>
<dbReference type="Proteomes" id="UP000326780">
    <property type="component" value="Chromosome"/>
</dbReference>
<dbReference type="NCBIfam" id="NF033819">
    <property type="entry name" value="IS66_TnpB"/>
    <property type="match status" value="1"/>
</dbReference>
<organism evidence="1 2">
    <name type="scientific">Variovorax paradoxus</name>
    <dbReference type="NCBI Taxonomy" id="34073"/>
    <lineage>
        <taxon>Bacteria</taxon>
        <taxon>Pseudomonadati</taxon>
        <taxon>Pseudomonadota</taxon>
        <taxon>Betaproteobacteria</taxon>
        <taxon>Burkholderiales</taxon>
        <taxon>Comamonadaceae</taxon>
        <taxon>Variovorax</taxon>
    </lineage>
</organism>
<dbReference type="EMBL" id="CP045644">
    <property type="protein sequence ID" value="QFZ87472.1"/>
    <property type="molecule type" value="Genomic_DNA"/>
</dbReference>
<dbReference type="InterPro" id="IPR008878">
    <property type="entry name" value="Transposase_IS66_Orf2"/>
</dbReference>
<sequence>MDMRAGTNTALGRVVAVFGAAHPHHAYVFVNRRGDRLKVLVHDGIGIWLCARRLHQGGFVRASLMNEALTQAQFDALVLGLPWQRIGEAGVITVV</sequence>
<dbReference type="PANTHER" id="PTHR36455">
    <property type="match status" value="1"/>
</dbReference>